<dbReference type="RefSeq" id="WP_122104856.1">
    <property type="nucleotide sequence ID" value="NZ_JBHSKV010000013.1"/>
</dbReference>
<organism evidence="3 4">
    <name type="scientific">Halorubrum glutamatedens</name>
    <dbReference type="NCBI Taxonomy" id="2707018"/>
    <lineage>
        <taxon>Archaea</taxon>
        <taxon>Methanobacteriati</taxon>
        <taxon>Methanobacteriota</taxon>
        <taxon>Stenosarchaea group</taxon>
        <taxon>Halobacteria</taxon>
        <taxon>Halobacteriales</taxon>
        <taxon>Haloferacaceae</taxon>
        <taxon>Halorubrum</taxon>
    </lineage>
</organism>
<feature type="transmembrane region" description="Helical" evidence="1">
    <location>
        <begin position="180"/>
        <end position="203"/>
    </location>
</feature>
<keyword evidence="4" id="KW-1185">Reference proteome</keyword>
<dbReference type="AlphaFoldDB" id="A0ABD5QSI1"/>
<dbReference type="SUPFAM" id="SSF49384">
    <property type="entry name" value="Carbohydrate-binding domain"/>
    <property type="match status" value="1"/>
</dbReference>
<dbReference type="EMBL" id="JBHSKV010000013">
    <property type="protein sequence ID" value="MFC5135084.1"/>
    <property type="molecule type" value="Genomic_DNA"/>
</dbReference>
<reference evidence="3 4" key="1">
    <citation type="journal article" date="2019" name="Int. J. Syst. Evol. Microbiol.">
        <title>The Global Catalogue of Microorganisms (GCM) 10K type strain sequencing project: providing services to taxonomists for standard genome sequencing and annotation.</title>
        <authorList>
            <consortium name="The Broad Institute Genomics Platform"/>
            <consortium name="The Broad Institute Genome Sequencing Center for Infectious Disease"/>
            <person name="Wu L."/>
            <person name="Ma J."/>
        </authorList>
    </citation>
    <scope>NUCLEOTIDE SEQUENCE [LARGE SCALE GENOMIC DNA]</scope>
    <source>
        <strain evidence="3 4">CGMCC 1.16026</strain>
    </source>
</reference>
<gene>
    <name evidence="3" type="ORF">ACFPJA_10205</name>
</gene>
<name>A0ABD5QSI1_9EURY</name>
<dbReference type="InterPro" id="IPR008965">
    <property type="entry name" value="CBM2/CBM3_carb-bd_dom_sf"/>
</dbReference>
<accession>A0ABD5QSI1</accession>
<protein>
    <submittedName>
        <fullName evidence="3">Cohesin domain-containing protein</fullName>
    </submittedName>
</protein>
<dbReference type="Proteomes" id="UP001596145">
    <property type="component" value="Unassembled WGS sequence"/>
</dbReference>
<sequence length="206" mass="21198">MTRPVGSAGRRSAVTAAVTVALLVGAIASSAGVVAAADASISITGADGGTSLEGTDGDRFDLTVAANATNVSAYQASLAFDPEVVEVVSVSGTDDFDDPVVNVDEENGRVAFNQYRSSTVVDPQLATLTVEIVGSGGNWTSLSFVKPETKLSDDVARERGIRRFDGLTVTAVSEAPTTEAVAPGFGVTTALAAGVTLYGYLYWRRE</sequence>
<proteinExistence type="predicted"/>
<dbReference type="InterPro" id="IPR006311">
    <property type="entry name" value="TAT_signal"/>
</dbReference>
<dbReference type="Pfam" id="PF00963">
    <property type="entry name" value="Cohesin"/>
    <property type="match status" value="1"/>
</dbReference>
<keyword evidence="1" id="KW-1133">Transmembrane helix</keyword>
<evidence type="ECO:0000313" key="3">
    <source>
        <dbReference type="EMBL" id="MFC5135084.1"/>
    </source>
</evidence>
<evidence type="ECO:0000259" key="2">
    <source>
        <dbReference type="Pfam" id="PF00963"/>
    </source>
</evidence>
<evidence type="ECO:0000256" key="1">
    <source>
        <dbReference type="SAM" id="Phobius"/>
    </source>
</evidence>
<keyword evidence="1" id="KW-0472">Membrane</keyword>
<dbReference type="Gene3D" id="2.60.40.680">
    <property type="match status" value="1"/>
</dbReference>
<comment type="caution">
    <text evidence="3">The sequence shown here is derived from an EMBL/GenBank/DDBJ whole genome shotgun (WGS) entry which is preliminary data.</text>
</comment>
<dbReference type="PROSITE" id="PS51318">
    <property type="entry name" value="TAT"/>
    <property type="match status" value="1"/>
</dbReference>
<evidence type="ECO:0000313" key="4">
    <source>
        <dbReference type="Proteomes" id="UP001596145"/>
    </source>
</evidence>
<keyword evidence="1" id="KW-0812">Transmembrane</keyword>
<dbReference type="InterPro" id="IPR002102">
    <property type="entry name" value="Cohesin_dom"/>
</dbReference>
<feature type="domain" description="Cohesin" evidence="2">
    <location>
        <begin position="53"/>
        <end position="138"/>
    </location>
</feature>